<dbReference type="Gene3D" id="3.20.20.10">
    <property type="entry name" value="Alanine racemase"/>
    <property type="match status" value="1"/>
</dbReference>
<dbReference type="InterPro" id="IPR029066">
    <property type="entry name" value="PLP-binding_barrel"/>
</dbReference>
<keyword evidence="2" id="KW-0456">Lyase</keyword>
<dbReference type="InterPro" id="IPR026956">
    <property type="entry name" value="D-ser_dehydrat-like_dom"/>
</dbReference>
<reference evidence="4 5" key="1">
    <citation type="submission" date="2020-03" db="EMBL/GenBank/DDBJ databases">
        <title>Genomic Encyclopedia of Type Strains, Phase IV (KMG-IV): sequencing the most valuable type-strain genomes for metagenomic binning, comparative biology and taxonomic classification.</title>
        <authorList>
            <person name="Goeker M."/>
        </authorList>
    </citation>
    <scope>NUCLEOTIDE SEQUENCE [LARGE SCALE GENOMIC DNA]</scope>
    <source>
        <strain evidence="4 5">DSM 4733</strain>
    </source>
</reference>
<sequence>MSAFPLPRTDLATPALLLDVAAMDRNIAAMAAFARARGLALRPHAKTHKSGEIARRQIAAGAVGICCAKLGEAEALAADGVGDIHLTSPVVTRGGIARLAALAARIRLSAVADHPEAVRALAGCGATIFVDVDPGKHRTGVTSPRAAVALAQAIAEAGLTLGGVQYYCGSEQHIARFADRQAAIAERTAYLRTVLAALAAAGFAIPVVTGAGTGTFAIDADLGVLTELQVGSYIFLDREYRDCELAGPRFEQALWVDSSVVSANTPGMVTIDAGLKSFATDAGVPVPASGTARYAFMGDEQGALIGEDLPGLAERVTLVPPHCDPTVNLYDVYHLAEGGTVTGAWPVTARGRST</sequence>
<dbReference type="GO" id="GO:0036088">
    <property type="term" value="P:D-serine catabolic process"/>
    <property type="evidence" value="ECO:0007669"/>
    <property type="project" value="TreeGrafter"/>
</dbReference>
<dbReference type="RefSeq" id="WP_167301275.1">
    <property type="nucleotide sequence ID" value="NZ_JAASQV010000005.1"/>
</dbReference>
<evidence type="ECO:0000313" key="4">
    <source>
        <dbReference type="EMBL" id="NIJ66961.1"/>
    </source>
</evidence>
<name>A0A7X5V453_9SPHN</name>
<dbReference type="Pfam" id="PF01168">
    <property type="entry name" value="Ala_racemase_N"/>
    <property type="match status" value="1"/>
</dbReference>
<dbReference type="InterPro" id="IPR051466">
    <property type="entry name" value="D-amino_acid_metab_enzyme"/>
</dbReference>
<dbReference type="SUPFAM" id="SSF51419">
    <property type="entry name" value="PLP-binding barrel"/>
    <property type="match status" value="1"/>
</dbReference>
<dbReference type="Proteomes" id="UP000564677">
    <property type="component" value="Unassembled WGS sequence"/>
</dbReference>
<dbReference type="EMBL" id="JAASQV010000005">
    <property type="protein sequence ID" value="NIJ66961.1"/>
    <property type="molecule type" value="Genomic_DNA"/>
</dbReference>
<comment type="similarity">
    <text evidence="1">Belongs to the DSD1 family.</text>
</comment>
<dbReference type="PANTHER" id="PTHR28004:SF2">
    <property type="entry name" value="D-SERINE DEHYDRATASE"/>
    <property type="match status" value="1"/>
</dbReference>
<gene>
    <name evidence="4" type="ORF">FHR20_003939</name>
</gene>
<comment type="caution">
    <text evidence="4">The sequence shown here is derived from an EMBL/GenBank/DDBJ whole genome shotgun (WGS) entry which is preliminary data.</text>
</comment>
<dbReference type="Pfam" id="PF14031">
    <property type="entry name" value="D-ser_dehydrat"/>
    <property type="match status" value="1"/>
</dbReference>
<accession>A0A7X5V453</accession>
<keyword evidence="5" id="KW-1185">Reference proteome</keyword>
<dbReference type="InterPro" id="IPR042208">
    <property type="entry name" value="D-ser_dehydrat-like_sf"/>
</dbReference>
<dbReference type="PANTHER" id="PTHR28004">
    <property type="entry name" value="ZGC:162816-RELATED"/>
    <property type="match status" value="1"/>
</dbReference>
<feature type="domain" description="D-serine dehydratase-like" evidence="3">
    <location>
        <begin position="253"/>
        <end position="337"/>
    </location>
</feature>
<evidence type="ECO:0000259" key="3">
    <source>
        <dbReference type="SMART" id="SM01119"/>
    </source>
</evidence>
<organism evidence="4 5">
    <name type="scientific">Sphingomonas leidyi</name>
    <dbReference type="NCBI Taxonomy" id="68569"/>
    <lineage>
        <taxon>Bacteria</taxon>
        <taxon>Pseudomonadati</taxon>
        <taxon>Pseudomonadota</taxon>
        <taxon>Alphaproteobacteria</taxon>
        <taxon>Sphingomonadales</taxon>
        <taxon>Sphingomonadaceae</taxon>
        <taxon>Sphingomonas</taxon>
    </lineage>
</organism>
<protein>
    <submittedName>
        <fullName evidence="4">D-serine deaminase-like pyridoxal phosphate-dependent protein</fullName>
    </submittedName>
</protein>
<dbReference type="AlphaFoldDB" id="A0A7X5V453"/>
<dbReference type="InterPro" id="IPR001608">
    <property type="entry name" value="Ala_racemase_N"/>
</dbReference>
<evidence type="ECO:0000256" key="2">
    <source>
        <dbReference type="ARBA" id="ARBA00023239"/>
    </source>
</evidence>
<dbReference type="SMART" id="SM01119">
    <property type="entry name" value="D-ser_dehydrat"/>
    <property type="match status" value="1"/>
</dbReference>
<proteinExistence type="inferred from homology"/>
<evidence type="ECO:0000256" key="1">
    <source>
        <dbReference type="ARBA" id="ARBA00005323"/>
    </source>
</evidence>
<evidence type="ECO:0000313" key="5">
    <source>
        <dbReference type="Proteomes" id="UP000564677"/>
    </source>
</evidence>
<dbReference type="GO" id="GO:0008721">
    <property type="term" value="F:D-serine ammonia-lyase activity"/>
    <property type="evidence" value="ECO:0007669"/>
    <property type="project" value="TreeGrafter"/>
</dbReference>
<dbReference type="Gene3D" id="2.40.37.20">
    <property type="entry name" value="D-serine dehydratase-like domain"/>
    <property type="match status" value="1"/>
</dbReference>